<evidence type="ECO:0000256" key="1">
    <source>
        <dbReference type="ARBA" id="ARBA00008867"/>
    </source>
</evidence>
<keyword evidence="4 7" id="KW-0547">Nucleotide-binding</keyword>
<dbReference type="Gene3D" id="1.10.510.10">
    <property type="entry name" value="Transferase(Phosphotransferase) domain 1"/>
    <property type="match status" value="1"/>
</dbReference>
<dbReference type="PANTHER" id="PTHR24058:SF22">
    <property type="entry name" value="DUAL SPECIFICITY TYROSINE-PHOSPHORYLATION-REGULATED KINASE 4"/>
    <property type="match status" value="1"/>
</dbReference>
<name>A0AAV0ULN7_HYABA</name>
<keyword evidence="6 7" id="KW-0067">ATP-binding</keyword>
<evidence type="ECO:0000313" key="10">
    <source>
        <dbReference type="EMBL" id="CAI5736695.1"/>
    </source>
</evidence>
<evidence type="ECO:0000259" key="9">
    <source>
        <dbReference type="PROSITE" id="PS50011"/>
    </source>
</evidence>
<comment type="caution">
    <text evidence="10">The sequence shown here is derived from an EMBL/GenBank/DDBJ whole genome shotgun (WGS) entry which is preliminary data.</text>
</comment>
<dbReference type="Gene3D" id="3.30.200.20">
    <property type="entry name" value="Phosphorylase Kinase, domain 1"/>
    <property type="match status" value="1"/>
</dbReference>
<gene>
    <name evidence="10" type="ORF">HBR001_LOCUS6909</name>
</gene>
<evidence type="ECO:0000313" key="11">
    <source>
        <dbReference type="Proteomes" id="UP001162031"/>
    </source>
</evidence>
<comment type="similarity">
    <text evidence="1">Belongs to the protein kinase superfamily. CMGC Ser/Thr protein kinase family. MNB/DYRK subfamily.</text>
</comment>
<proteinExistence type="inferred from homology"/>
<sequence>MDSTSATRRPPRPLPALTPASFRSSSSPAAAPRKLEQLQRREPRHHHSNGASRSRALPLRTTSTCSIAHVFFNRRPLDLIRRTTSSVLTQLDESAHHSARTAAVSALSAVSDDDRPLRPLCRLHSSEQTDRRRREPLQHTDNKRNTDERRLFLQQRLQLTGVENDAPVEQEMLSPCAKVAAEQRKLSAMCPPTGKELLRDTEKAVELTLHERVEIQQYDEVYFVATRAVKRARCHGRIQNLMPVHGDDRAVVAEDEPSEDLSPLCHDGYDDQDGEYLVVIGDHLAFRYEVQSALGHGAFGQVVRCVDRRTCKQVAVKIIRNRPAHRDQALMEVQVLAQLEIAAAAACDEEQHVVRMKDHFHFRGHVCLVFGVLGMDLYRYLSLRSFRGLSMNSVRTVGEQLAHALTFLRQQKVVHCDLKPENILLDASVKANDALSVDTVDHVTLIDFGSSCLAGAPMATYIQSRFYRSPEVLLGHACSDAIDMWSLACILVELLTGHPIFAGENDREQFACIVEVLDVPPVDMVLQAERRLTFFEQVSTPVVDVEAAEYVLKPFANSRGRRRLPGSRSLASVVMTDDSDFLGFLARCFVWDPRERLTAEQALEEPWMQR</sequence>
<dbReference type="SMART" id="SM00220">
    <property type="entry name" value="S_TKc"/>
    <property type="match status" value="1"/>
</dbReference>
<evidence type="ECO:0000256" key="7">
    <source>
        <dbReference type="PROSITE-ProRule" id="PRU10141"/>
    </source>
</evidence>
<dbReference type="SUPFAM" id="SSF56112">
    <property type="entry name" value="Protein kinase-like (PK-like)"/>
    <property type="match status" value="1"/>
</dbReference>
<dbReference type="AlphaFoldDB" id="A0AAV0ULN7"/>
<feature type="region of interest" description="Disordered" evidence="8">
    <location>
        <begin position="1"/>
        <end position="57"/>
    </location>
</feature>
<evidence type="ECO:0000256" key="2">
    <source>
        <dbReference type="ARBA" id="ARBA00022527"/>
    </source>
</evidence>
<feature type="region of interest" description="Disordered" evidence="8">
    <location>
        <begin position="106"/>
        <end position="148"/>
    </location>
</feature>
<dbReference type="Pfam" id="PF00069">
    <property type="entry name" value="Pkinase"/>
    <property type="match status" value="1"/>
</dbReference>
<dbReference type="InterPro" id="IPR017441">
    <property type="entry name" value="Protein_kinase_ATP_BS"/>
</dbReference>
<keyword evidence="2" id="KW-0723">Serine/threonine-protein kinase</keyword>
<dbReference type="PROSITE" id="PS00107">
    <property type="entry name" value="PROTEIN_KINASE_ATP"/>
    <property type="match status" value="1"/>
</dbReference>
<feature type="binding site" evidence="7">
    <location>
        <position position="317"/>
    </location>
    <ligand>
        <name>ATP</name>
        <dbReference type="ChEBI" id="CHEBI:30616"/>
    </ligand>
</feature>
<dbReference type="GO" id="GO:0004674">
    <property type="term" value="F:protein serine/threonine kinase activity"/>
    <property type="evidence" value="ECO:0007669"/>
    <property type="project" value="UniProtKB-KW"/>
</dbReference>
<keyword evidence="11" id="KW-1185">Reference proteome</keyword>
<accession>A0AAV0ULN7</accession>
<feature type="domain" description="Protein kinase" evidence="9">
    <location>
        <begin position="288"/>
        <end position="608"/>
    </location>
</feature>
<keyword evidence="3" id="KW-0808">Transferase</keyword>
<dbReference type="PANTHER" id="PTHR24058">
    <property type="entry name" value="DUAL SPECIFICITY PROTEIN KINASE"/>
    <property type="match status" value="1"/>
</dbReference>
<organism evidence="10 11">
    <name type="scientific">Hyaloperonospora brassicae</name>
    <name type="common">Brassica downy mildew</name>
    <name type="synonym">Peronospora brassicae</name>
    <dbReference type="NCBI Taxonomy" id="162125"/>
    <lineage>
        <taxon>Eukaryota</taxon>
        <taxon>Sar</taxon>
        <taxon>Stramenopiles</taxon>
        <taxon>Oomycota</taxon>
        <taxon>Peronosporomycetes</taxon>
        <taxon>Peronosporales</taxon>
        <taxon>Peronosporaceae</taxon>
        <taxon>Hyaloperonospora</taxon>
    </lineage>
</organism>
<evidence type="ECO:0000256" key="8">
    <source>
        <dbReference type="SAM" id="MobiDB-lite"/>
    </source>
</evidence>
<dbReference type="EMBL" id="CANTFL010001315">
    <property type="protein sequence ID" value="CAI5736695.1"/>
    <property type="molecule type" value="Genomic_DNA"/>
</dbReference>
<dbReference type="InterPro" id="IPR050494">
    <property type="entry name" value="Ser_Thr_dual-spec_kinase"/>
</dbReference>
<evidence type="ECO:0000256" key="6">
    <source>
        <dbReference type="ARBA" id="ARBA00022840"/>
    </source>
</evidence>
<dbReference type="GO" id="GO:0005737">
    <property type="term" value="C:cytoplasm"/>
    <property type="evidence" value="ECO:0007669"/>
    <property type="project" value="TreeGrafter"/>
</dbReference>
<dbReference type="GO" id="GO:0005856">
    <property type="term" value="C:cytoskeleton"/>
    <property type="evidence" value="ECO:0007669"/>
    <property type="project" value="TreeGrafter"/>
</dbReference>
<dbReference type="Proteomes" id="UP001162031">
    <property type="component" value="Unassembled WGS sequence"/>
</dbReference>
<dbReference type="GO" id="GO:0005524">
    <property type="term" value="F:ATP binding"/>
    <property type="evidence" value="ECO:0007669"/>
    <property type="project" value="UniProtKB-UniRule"/>
</dbReference>
<dbReference type="PROSITE" id="PS00108">
    <property type="entry name" value="PROTEIN_KINASE_ST"/>
    <property type="match status" value="1"/>
</dbReference>
<feature type="compositionally biased region" description="Basic and acidic residues" evidence="8">
    <location>
        <begin position="124"/>
        <end position="148"/>
    </location>
</feature>
<dbReference type="InterPro" id="IPR011009">
    <property type="entry name" value="Kinase-like_dom_sf"/>
</dbReference>
<evidence type="ECO:0000256" key="5">
    <source>
        <dbReference type="ARBA" id="ARBA00022777"/>
    </source>
</evidence>
<keyword evidence="5" id="KW-0418">Kinase</keyword>
<feature type="compositionally biased region" description="Low complexity" evidence="8">
    <location>
        <begin position="15"/>
        <end position="32"/>
    </location>
</feature>
<dbReference type="InterPro" id="IPR008271">
    <property type="entry name" value="Ser/Thr_kinase_AS"/>
</dbReference>
<evidence type="ECO:0000256" key="4">
    <source>
        <dbReference type="ARBA" id="ARBA00022741"/>
    </source>
</evidence>
<dbReference type="CDD" id="cd14210">
    <property type="entry name" value="PKc_DYRK"/>
    <property type="match status" value="1"/>
</dbReference>
<dbReference type="PROSITE" id="PS50011">
    <property type="entry name" value="PROTEIN_KINASE_DOM"/>
    <property type="match status" value="1"/>
</dbReference>
<dbReference type="InterPro" id="IPR000719">
    <property type="entry name" value="Prot_kinase_dom"/>
</dbReference>
<evidence type="ECO:0000256" key="3">
    <source>
        <dbReference type="ARBA" id="ARBA00022679"/>
    </source>
</evidence>
<protein>
    <recommendedName>
        <fullName evidence="9">Protein kinase domain-containing protein</fullName>
    </recommendedName>
</protein>
<reference evidence="10" key="1">
    <citation type="submission" date="2022-12" db="EMBL/GenBank/DDBJ databases">
        <authorList>
            <person name="Webb A."/>
        </authorList>
    </citation>
    <scope>NUCLEOTIDE SEQUENCE</scope>
    <source>
        <strain evidence="10">Hp1</strain>
    </source>
</reference>